<dbReference type="EMBL" id="JAPZBQ010000004">
    <property type="protein sequence ID" value="KAJ5335531.1"/>
    <property type="molecule type" value="Genomic_DNA"/>
</dbReference>
<dbReference type="SUPFAM" id="SSF48403">
    <property type="entry name" value="Ankyrin repeat"/>
    <property type="match status" value="4"/>
</dbReference>
<dbReference type="AlphaFoldDB" id="A0A9W9UEG6"/>
<feature type="repeat" description="ANK" evidence="3">
    <location>
        <begin position="129"/>
        <end position="161"/>
    </location>
</feature>
<accession>A0A9W9UEG6</accession>
<evidence type="ECO:0000313" key="4">
    <source>
        <dbReference type="EMBL" id="KAJ5335531.1"/>
    </source>
</evidence>
<evidence type="ECO:0000313" key="5">
    <source>
        <dbReference type="Proteomes" id="UP001147695"/>
    </source>
</evidence>
<organism evidence="4 5">
    <name type="scientific">Penicillium brevicompactum</name>
    <dbReference type="NCBI Taxonomy" id="5074"/>
    <lineage>
        <taxon>Eukaryota</taxon>
        <taxon>Fungi</taxon>
        <taxon>Dikarya</taxon>
        <taxon>Ascomycota</taxon>
        <taxon>Pezizomycotina</taxon>
        <taxon>Eurotiomycetes</taxon>
        <taxon>Eurotiomycetidae</taxon>
        <taxon>Eurotiales</taxon>
        <taxon>Aspergillaceae</taxon>
        <taxon>Penicillium</taxon>
    </lineage>
</organism>
<feature type="repeat" description="ANK" evidence="3">
    <location>
        <begin position="259"/>
        <end position="291"/>
    </location>
</feature>
<reference evidence="4" key="2">
    <citation type="journal article" date="2023" name="IMA Fungus">
        <title>Comparative genomic study of the Penicillium genus elucidates a diverse pangenome and 15 lateral gene transfer events.</title>
        <authorList>
            <person name="Petersen C."/>
            <person name="Sorensen T."/>
            <person name="Nielsen M.R."/>
            <person name="Sondergaard T.E."/>
            <person name="Sorensen J.L."/>
            <person name="Fitzpatrick D.A."/>
            <person name="Frisvad J.C."/>
            <person name="Nielsen K.L."/>
        </authorList>
    </citation>
    <scope>NUCLEOTIDE SEQUENCE</scope>
    <source>
        <strain evidence="4">IBT 35673</strain>
    </source>
</reference>
<dbReference type="PROSITE" id="PS50088">
    <property type="entry name" value="ANK_REPEAT"/>
    <property type="match status" value="6"/>
</dbReference>
<evidence type="ECO:0000256" key="1">
    <source>
        <dbReference type="ARBA" id="ARBA00022737"/>
    </source>
</evidence>
<dbReference type="Gene3D" id="1.25.40.20">
    <property type="entry name" value="Ankyrin repeat-containing domain"/>
    <property type="match status" value="5"/>
</dbReference>
<dbReference type="InterPro" id="IPR002110">
    <property type="entry name" value="Ankyrin_rpt"/>
</dbReference>
<feature type="repeat" description="ANK" evidence="3">
    <location>
        <begin position="607"/>
        <end position="640"/>
    </location>
</feature>
<keyword evidence="2 3" id="KW-0040">ANK repeat</keyword>
<feature type="repeat" description="ANK" evidence="3">
    <location>
        <begin position="52"/>
        <end position="84"/>
    </location>
</feature>
<dbReference type="SMART" id="SM00248">
    <property type="entry name" value="ANK"/>
    <property type="match status" value="13"/>
</dbReference>
<dbReference type="InterPro" id="IPR036770">
    <property type="entry name" value="Ankyrin_rpt-contain_sf"/>
</dbReference>
<reference evidence="4" key="1">
    <citation type="submission" date="2022-12" db="EMBL/GenBank/DDBJ databases">
        <authorList>
            <person name="Petersen C."/>
        </authorList>
    </citation>
    <scope>NUCLEOTIDE SEQUENCE</scope>
    <source>
        <strain evidence="4">IBT 35673</strain>
    </source>
</reference>
<comment type="caution">
    <text evidence="4">The sequence shown here is derived from an EMBL/GenBank/DDBJ whole genome shotgun (WGS) entry which is preliminary data.</text>
</comment>
<protein>
    <submittedName>
        <fullName evidence="4">Uncharacterized protein</fullName>
    </submittedName>
</protein>
<sequence length="682" mass="73705">MCTGKNVKGPAQYSDLNGWMLLHHAAKEGHLGVPELSIRFDVPIDVSLPGDDNCTPLTLASLAGHDSLVQLLIKNSANVHVQNKNGETIVTQISKLEQIEPSHVRIVESLLGVGLDLNTRDSSDWGLLRGLYALHWAAAGRHSTIVQALIDGKADMDVEDTKGRRPLHYAASHGAVETSRLLLNANANPQAVDKRGKTAVHEALKSGAIGVMDVLWEFNEDTFFLVDIYKNMALHGARTVAAGLWLINHGLQVNSQNKNGETPLMMQCKEGRDEVVALLLSHNADPKIADDSSQTVLHCAMAKGHLAVATELIAKDPSLLEIHDNEGQTPLHYGVHKSRCTLTWLSSSSEIPSINADVPDKVGNTALMLAIKDDQPALAQLLLHHGASTITRNHKGESPLVTAISLNQRELFPLILEHLKGELQDGNENFLNEGQPTPLYKACEEGCFDLVKELVEVYGVQVNAPGGGEAGTALGVSARICHRGQVEYLLAHKADASQAAGIYPHALSAALRSGWASYVVDLLVGRPEVPIERADQQGRWAVHMAARQRLWPLIKSIESRGGLMTALDTQGRTFLHHAAAAAAEIIVQEALDMPLDILSQLNVDDANGWSPLHWACRAKPNEDVVRLLLSAGADPNKATSDGWTPLDIAIFHGAAYLVSVLLELPSGPLHFALLHQKQRAGP</sequence>
<dbReference type="Proteomes" id="UP001147695">
    <property type="component" value="Unassembled WGS sequence"/>
</dbReference>
<dbReference type="PANTHER" id="PTHR24198">
    <property type="entry name" value="ANKYRIN REPEAT AND PROTEIN KINASE DOMAIN-CONTAINING PROTEIN"/>
    <property type="match status" value="1"/>
</dbReference>
<evidence type="ECO:0000256" key="2">
    <source>
        <dbReference type="ARBA" id="ARBA00023043"/>
    </source>
</evidence>
<keyword evidence="1" id="KW-0677">Repeat</keyword>
<dbReference type="PROSITE" id="PS50297">
    <property type="entry name" value="ANK_REP_REGION"/>
    <property type="match status" value="6"/>
</dbReference>
<gene>
    <name evidence="4" type="ORF">N7452_007934</name>
</gene>
<feature type="repeat" description="ANK" evidence="3">
    <location>
        <begin position="162"/>
        <end position="194"/>
    </location>
</feature>
<evidence type="ECO:0000256" key="3">
    <source>
        <dbReference type="PROSITE-ProRule" id="PRU00023"/>
    </source>
</evidence>
<proteinExistence type="predicted"/>
<name>A0A9W9UEG6_PENBR</name>
<dbReference type="PRINTS" id="PR01415">
    <property type="entry name" value="ANKYRIN"/>
</dbReference>
<feature type="repeat" description="ANK" evidence="3">
    <location>
        <begin position="362"/>
        <end position="394"/>
    </location>
</feature>
<dbReference type="Pfam" id="PF12796">
    <property type="entry name" value="Ank_2"/>
    <property type="match status" value="5"/>
</dbReference>
<dbReference type="PANTHER" id="PTHR24198:SF165">
    <property type="entry name" value="ANKYRIN REPEAT-CONTAINING PROTEIN-RELATED"/>
    <property type="match status" value="1"/>
</dbReference>